<sequence length="244" mass="26137">MARRPIPGQTSLVDMLDLTLAPPPAASPAEALVAAGITTPFLLTLGAIQDRSVPYAPRSIAFPVRYVQPHGEEPRLILSTPACADLPFVQRVESVSGLRAVWDPTVDSGLWHHAVDLATDEGWRRLAGSMAHTRLECVERGVGLNLTWGKLSTENARALLAAVGSVEPEGRSATDWDGITEGSEGGIGIHPRGGWWAIHGIEDGWYTPGGRKGQPYEKLTPAGWARIGKAPPAPVEKRLRKEAA</sequence>
<dbReference type="EMBL" id="CP073633">
    <property type="protein sequence ID" value="WHQ68650.1"/>
    <property type="molecule type" value="Genomic_DNA"/>
</dbReference>
<gene>
    <name evidence="1" type="ORF">KEC54_20105</name>
</gene>
<evidence type="ECO:0000313" key="2">
    <source>
        <dbReference type="Proteomes" id="UP001223720"/>
    </source>
</evidence>
<protein>
    <submittedName>
        <fullName evidence="1">Uncharacterized protein</fullName>
    </submittedName>
</protein>
<evidence type="ECO:0000313" key="1">
    <source>
        <dbReference type="EMBL" id="WHQ68650.1"/>
    </source>
</evidence>
<reference evidence="1" key="1">
    <citation type="journal article" date="2022" name="Biotechnol. Bioprocess Eng.">
        <title>Pan-genome Analysis Reveals Comparative Genomic Features of Central Metabolic Pathways in Methylorubrum extorquens.</title>
        <authorList>
            <person name="Lee G.M."/>
            <person name="Scott-Nevros Z.K."/>
            <person name="Lee S.-M."/>
            <person name="Kim D."/>
        </authorList>
    </citation>
    <scope>NUCLEOTIDE SEQUENCE</scope>
    <source>
        <strain evidence="1">ATCC 55366</strain>
    </source>
</reference>
<accession>A0AAX3WDE3</accession>
<dbReference type="RefSeq" id="WP_283535255.1">
    <property type="nucleotide sequence ID" value="NZ_CP073633.1"/>
</dbReference>
<dbReference type="AlphaFoldDB" id="A0AAX3WDE3"/>
<name>A0AAX3WDE3_METEX</name>
<proteinExistence type="predicted"/>
<dbReference type="Proteomes" id="UP001223720">
    <property type="component" value="Chromosome"/>
</dbReference>
<organism evidence="1 2">
    <name type="scientific">Methylorubrum extorquens</name>
    <name type="common">Methylobacterium dichloromethanicum</name>
    <name type="synonym">Methylobacterium extorquens</name>
    <dbReference type="NCBI Taxonomy" id="408"/>
    <lineage>
        <taxon>Bacteria</taxon>
        <taxon>Pseudomonadati</taxon>
        <taxon>Pseudomonadota</taxon>
        <taxon>Alphaproteobacteria</taxon>
        <taxon>Hyphomicrobiales</taxon>
        <taxon>Methylobacteriaceae</taxon>
        <taxon>Methylorubrum</taxon>
    </lineage>
</organism>